<evidence type="ECO:0000256" key="5">
    <source>
        <dbReference type="ARBA" id="ARBA00022801"/>
    </source>
</evidence>
<evidence type="ECO:0000256" key="6">
    <source>
        <dbReference type="ARBA" id="ARBA00022833"/>
    </source>
</evidence>
<comment type="cofactor">
    <cofactor evidence="1">
        <name>Co(2+)</name>
        <dbReference type="ChEBI" id="CHEBI:48828"/>
    </cofactor>
</comment>
<accession>K4LFX3</accession>
<dbReference type="HOGENOM" id="CLU_021802_2_2_9"/>
<dbReference type="SUPFAM" id="SSF55031">
    <property type="entry name" value="Bacterial exopeptidase dimerisation domain"/>
    <property type="match status" value="1"/>
</dbReference>
<dbReference type="InterPro" id="IPR010182">
    <property type="entry name" value="ArgE/DapE"/>
</dbReference>
<dbReference type="GO" id="GO:0016787">
    <property type="term" value="F:hydrolase activity"/>
    <property type="evidence" value="ECO:0007669"/>
    <property type="project" value="UniProtKB-KW"/>
</dbReference>
<dbReference type="KEGG" id="tpz:Tph_c17030"/>
<dbReference type="SUPFAM" id="SSF53187">
    <property type="entry name" value="Zn-dependent exopeptidases"/>
    <property type="match status" value="1"/>
</dbReference>
<dbReference type="InterPro" id="IPR002933">
    <property type="entry name" value="Peptidase_M20"/>
</dbReference>
<dbReference type="Gene3D" id="3.30.70.360">
    <property type="match status" value="1"/>
</dbReference>
<dbReference type="STRING" id="1089553.Tph_c17030"/>
<dbReference type="eggNOG" id="COG0624">
    <property type="taxonomic scope" value="Bacteria"/>
</dbReference>
<evidence type="ECO:0000313" key="10">
    <source>
        <dbReference type="Proteomes" id="UP000000467"/>
    </source>
</evidence>
<evidence type="ECO:0000256" key="4">
    <source>
        <dbReference type="ARBA" id="ARBA00022723"/>
    </source>
</evidence>
<dbReference type="NCBIfam" id="NF010589">
    <property type="entry name" value="PRK13983.1"/>
    <property type="match status" value="1"/>
</dbReference>
<dbReference type="PANTHER" id="PTHR43808">
    <property type="entry name" value="ACETYLORNITHINE DEACETYLASE"/>
    <property type="match status" value="1"/>
</dbReference>
<organism evidence="9 10">
    <name type="scientific">Thermacetogenium phaeum (strain ATCC BAA-254 / DSM 26808 / PB)</name>
    <dbReference type="NCBI Taxonomy" id="1089553"/>
    <lineage>
        <taxon>Bacteria</taxon>
        <taxon>Bacillati</taxon>
        <taxon>Bacillota</taxon>
        <taxon>Clostridia</taxon>
        <taxon>Thermoanaerobacterales</taxon>
        <taxon>Thermoanaerobacteraceae</taxon>
        <taxon>Thermacetogenium</taxon>
    </lineage>
</organism>
<name>K4LFX3_THEPS</name>
<dbReference type="Pfam" id="PF07687">
    <property type="entry name" value="M20_dimer"/>
    <property type="match status" value="1"/>
</dbReference>
<reference evidence="9 10" key="1">
    <citation type="journal article" date="2012" name="BMC Genomics">
        <title>Genome-guided analysis of physiological and morphological traits of the fermentative acetate oxidizer Thermacetogenium phaeum.</title>
        <authorList>
            <person name="Oehler D."/>
            <person name="Poehlein A."/>
            <person name="Leimbach A."/>
            <person name="Muller N."/>
            <person name="Daniel R."/>
            <person name="Gottschalk G."/>
            <person name="Schink B."/>
        </authorList>
    </citation>
    <scope>NUCLEOTIDE SEQUENCE [LARGE SCALE GENOMIC DNA]</scope>
    <source>
        <strain evidence="10">ATCC BAA-254 / DSM 26808 / PB</strain>
    </source>
</reference>
<dbReference type="InterPro" id="IPR050072">
    <property type="entry name" value="Peptidase_M20A"/>
</dbReference>
<evidence type="ECO:0000256" key="7">
    <source>
        <dbReference type="ARBA" id="ARBA00023285"/>
    </source>
</evidence>
<keyword evidence="4" id="KW-0479">Metal-binding</keyword>
<keyword evidence="10" id="KW-1185">Reference proteome</keyword>
<evidence type="ECO:0000259" key="8">
    <source>
        <dbReference type="Pfam" id="PF07687"/>
    </source>
</evidence>
<gene>
    <name evidence="9" type="ordered locus">Tph_c17030</name>
</gene>
<proteinExistence type="inferred from homology"/>
<evidence type="ECO:0000313" key="9">
    <source>
        <dbReference type="EMBL" id="AFV11906.1"/>
    </source>
</evidence>
<dbReference type="PANTHER" id="PTHR43808:SF32">
    <property type="entry name" value="ARGE_DAPE-RELATED DEACYLASE"/>
    <property type="match status" value="1"/>
</dbReference>
<evidence type="ECO:0000256" key="3">
    <source>
        <dbReference type="ARBA" id="ARBA00006247"/>
    </source>
</evidence>
<dbReference type="InterPro" id="IPR036264">
    <property type="entry name" value="Bact_exopeptidase_dim_dom"/>
</dbReference>
<sequence>MKGSWCTMNCSRWPENWENNGIGRSTVSQGELTMNLQEIMRTAESFQSEIVNFLLEFCAIPAVNPSFGGTGEFKRAVWLADYLNNQGIPVEIKEVPDEAVPEGRRLNLIAYISGREASAPTLWLVAHLDTVAPGDKSSWASDPFTPVVKGERIYGRGVEDNGQAVACITFAVKMLKQLGLVPERKVGLLFVSDEEAGSDKGLKHLVREGLFKPGDEALVPDSGTPDGGFLEIAEKSILWCKFNVQGKECHASNPLAGINAGWIGSLLAVDMIKFLRGKYCHRDALFNPPFSTFELTQKFGNVGSPNVIPGEDVFVVDFRVLPSIGLAEIIEDIERLLSKYEYEYGVRIKYETLQRLDAPKPTPVAAPIVKKLSGILKEFGVSSRIGGIGGGTCAAFLREAGIPAVVWSTIEETAHQPNEYVVIDNLVKDTAIMLALMMAQNGA</sequence>
<keyword evidence="6" id="KW-0862">Zinc</keyword>
<dbReference type="AlphaFoldDB" id="K4LFX3"/>
<comment type="similarity">
    <text evidence="3">Belongs to the peptidase M20A family.</text>
</comment>
<dbReference type="EMBL" id="CP003732">
    <property type="protein sequence ID" value="AFV11906.1"/>
    <property type="molecule type" value="Genomic_DNA"/>
</dbReference>
<dbReference type="Gene3D" id="3.40.630.10">
    <property type="entry name" value="Zn peptidases"/>
    <property type="match status" value="2"/>
</dbReference>
<dbReference type="GO" id="GO:0046872">
    <property type="term" value="F:metal ion binding"/>
    <property type="evidence" value="ECO:0007669"/>
    <property type="project" value="UniProtKB-KW"/>
</dbReference>
<dbReference type="NCBIfam" id="TIGR01910">
    <property type="entry name" value="DapE-ArgE"/>
    <property type="match status" value="1"/>
</dbReference>
<keyword evidence="7" id="KW-0170">Cobalt</keyword>
<evidence type="ECO:0000256" key="1">
    <source>
        <dbReference type="ARBA" id="ARBA00001941"/>
    </source>
</evidence>
<comment type="cofactor">
    <cofactor evidence="2">
        <name>Zn(2+)</name>
        <dbReference type="ChEBI" id="CHEBI:29105"/>
    </cofactor>
</comment>
<dbReference type="Pfam" id="PF01546">
    <property type="entry name" value="Peptidase_M20"/>
    <property type="match status" value="1"/>
</dbReference>
<keyword evidence="5" id="KW-0378">Hydrolase</keyword>
<protein>
    <submittedName>
        <fullName evidence="9">Peptidase ArgE/DapE family</fullName>
    </submittedName>
</protein>
<dbReference type="Proteomes" id="UP000000467">
    <property type="component" value="Chromosome"/>
</dbReference>
<evidence type="ECO:0000256" key="2">
    <source>
        <dbReference type="ARBA" id="ARBA00001947"/>
    </source>
</evidence>
<feature type="domain" description="Peptidase M20 dimerisation" evidence="8">
    <location>
        <begin position="232"/>
        <end position="343"/>
    </location>
</feature>
<dbReference type="InterPro" id="IPR011650">
    <property type="entry name" value="Peptidase_M20_dimer"/>
</dbReference>